<evidence type="ECO:0000313" key="1">
    <source>
        <dbReference type="EMBL" id="OIQ07567.1"/>
    </source>
</evidence>
<proteinExistence type="predicted"/>
<dbReference type="RefSeq" id="WP_071521676.1">
    <property type="nucleotide sequence ID" value="NZ_CP136551.1"/>
</dbReference>
<accession>A0A1J5JSN1</accession>
<name>A0A1J5JSN1_NEOTH</name>
<reference evidence="1 2" key="1">
    <citation type="submission" date="2016-08" db="EMBL/GenBank/DDBJ databases">
        <title>Genome-based comparison of Moorella thermoacetic strains.</title>
        <authorList>
            <person name="Poehlein A."/>
            <person name="Bengelsdorf F.R."/>
            <person name="Esser C."/>
            <person name="Duerre P."/>
            <person name="Daniel R."/>
        </authorList>
    </citation>
    <scope>NUCLEOTIDE SEQUENCE [LARGE SCALE GENOMIC DNA]</scope>
    <source>
        <strain evidence="1 2">DSM 11768</strain>
    </source>
</reference>
<gene>
    <name evidence="1" type="ORF">MOOR_28270</name>
</gene>
<dbReference type="EMBL" id="MIHH01000059">
    <property type="protein sequence ID" value="OIQ07567.1"/>
    <property type="molecule type" value="Genomic_DNA"/>
</dbReference>
<sequence>MPTKKEILAREKIKEKWTDFIEFREATYRHLLNGRSLSERDVEAVFEKLVTGPLGYSPAQLDRQPDFADYVLLSRDLKIAIVETKGWEAFRNKDNLYKALEQAAGYADRHRCCNLMAFDGETIALAKREGEDVKVLFEALINTQEPPDNLFYFTEYGLSKLPSQAICIFKCSPTPSPNEFKKHHGVNLHYSCFAYVGDLRDKSTWKMPYRNPDYTVDTGRIDKAVNYLLSPGGYRGVTVNDRSVPEAASVDVAKKLARAYKEIGKWDDQNCKPVARLKEYLRQKGVTDEEI</sequence>
<evidence type="ECO:0000313" key="2">
    <source>
        <dbReference type="Proteomes" id="UP000182743"/>
    </source>
</evidence>
<dbReference type="Proteomes" id="UP000182743">
    <property type="component" value="Unassembled WGS sequence"/>
</dbReference>
<protein>
    <submittedName>
        <fullName evidence="1">Uncharacterized protein</fullName>
    </submittedName>
</protein>
<organism evidence="1 2">
    <name type="scientific">Neomoorella thermoacetica</name>
    <name type="common">Clostridium thermoaceticum</name>
    <dbReference type="NCBI Taxonomy" id="1525"/>
    <lineage>
        <taxon>Bacteria</taxon>
        <taxon>Bacillati</taxon>
        <taxon>Bacillota</taxon>
        <taxon>Clostridia</taxon>
        <taxon>Neomoorellales</taxon>
        <taxon>Neomoorellaceae</taxon>
        <taxon>Neomoorella</taxon>
    </lineage>
</organism>
<comment type="caution">
    <text evidence="1">The sequence shown here is derived from an EMBL/GenBank/DDBJ whole genome shotgun (WGS) entry which is preliminary data.</text>
</comment>
<dbReference type="AlphaFoldDB" id="A0A1J5JSN1"/>
<dbReference type="Gene3D" id="3.90.1570.30">
    <property type="match status" value="1"/>
</dbReference>